<feature type="transmembrane region" description="Helical" evidence="10">
    <location>
        <begin position="12"/>
        <end position="36"/>
    </location>
</feature>
<gene>
    <name evidence="11" type="ORF">CROQUDRAFT_46887</name>
</gene>
<keyword evidence="3" id="KW-0813">Transport</keyword>
<dbReference type="InterPro" id="IPR012621">
    <property type="entry name" value="Tom7"/>
</dbReference>
<evidence type="ECO:0000256" key="4">
    <source>
        <dbReference type="ARBA" id="ARBA00022692"/>
    </source>
</evidence>
<evidence type="ECO:0000256" key="1">
    <source>
        <dbReference type="ARBA" id="ARBA00004572"/>
    </source>
</evidence>
<evidence type="ECO:0000256" key="9">
    <source>
        <dbReference type="ARBA" id="ARBA00023136"/>
    </source>
</evidence>
<dbReference type="Proteomes" id="UP000886653">
    <property type="component" value="Unassembled WGS sequence"/>
</dbReference>
<keyword evidence="9 10" id="KW-0472">Membrane</keyword>
<comment type="subcellular location">
    <subcellularLocation>
        <location evidence="1">Mitochondrion outer membrane</location>
        <topology evidence="1">Single-pass membrane protein</topology>
    </subcellularLocation>
</comment>
<keyword evidence="7 10" id="KW-1133">Transmembrane helix</keyword>
<name>A0A9P6TAJ9_9BASI</name>
<keyword evidence="4 10" id="KW-0812">Transmembrane</keyword>
<evidence type="ECO:0000256" key="2">
    <source>
        <dbReference type="ARBA" id="ARBA00010917"/>
    </source>
</evidence>
<evidence type="ECO:0000256" key="6">
    <source>
        <dbReference type="ARBA" id="ARBA00022927"/>
    </source>
</evidence>
<evidence type="ECO:0000256" key="10">
    <source>
        <dbReference type="SAM" id="Phobius"/>
    </source>
</evidence>
<evidence type="ECO:0000256" key="3">
    <source>
        <dbReference type="ARBA" id="ARBA00022448"/>
    </source>
</evidence>
<accession>A0A9P6TAJ9</accession>
<evidence type="ECO:0000256" key="5">
    <source>
        <dbReference type="ARBA" id="ARBA00022787"/>
    </source>
</evidence>
<dbReference type="EMBL" id="MU167290">
    <property type="protein sequence ID" value="KAG0144685.1"/>
    <property type="molecule type" value="Genomic_DNA"/>
</dbReference>
<evidence type="ECO:0008006" key="13">
    <source>
        <dbReference type="Google" id="ProtNLM"/>
    </source>
</evidence>
<evidence type="ECO:0000313" key="12">
    <source>
        <dbReference type="Proteomes" id="UP000886653"/>
    </source>
</evidence>
<keyword evidence="5" id="KW-1000">Mitochondrion outer membrane</keyword>
<protein>
    <recommendedName>
        <fullName evidence="13">Mitochondrial import receptor subunit TOM7</fullName>
    </recommendedName>
</protein>
<keyword evidence="6" id="KW-0653">Protein transport</keyword>
<evidence type="ECO:0000313" key="11">
    <source>
        <dbReference type="EMBL" id="KAG0144685.1"/>
    </source>
</evidence>
<reference evidence="11" key="1">
    <citation type="submission" date="2013-11" db="EMBL/GenBank/DDBJ databases">
        <title>Genome sequence of the fusiform rust pathogen reveals effectors for host alternation and coevolution with pine.</title>
        <authorList>
            <consortium name="DOE Joint Genome Institute"/>
            <person name="Smith K."/>
            <person name="Pendleton A."/>
            <person name="Kubisiak T."/>
            <person name="Anderson C."/>
            <person name="Salamov A."/>
            <person name="Aerts A."/>
            <person name="Riley R."/>
            <person name="Clum A."/>
            <person name="Lindquist E."/>
            <person name="Ence D."/>
            <person name="Campbell M."/>
            <person name="Kronenberg Z."/>
            <person name="Feau N."/>
            <person name="Dhillon B."/>
            <person name="Hamelin R."/>
            <person name="Burleigh J."/>
            <person name="Smith J."/>
            <person name="Yandell M."/>
            <person name="Nelson C."/>
            <person name="Grigoriev I."/>
            <person name="Davis J."/>
        </authorList>
    </citation>
    <scope>NUCLEOTIDE SEQUENCE</scope>
    <source>
        <strain evidence="11">G11</strain>
    </source>
</reference>
<keyword evidence="12" id="KW-1185">Reference proteome</keyword>
<dbReference type="AlphaFoldDB" id="A0A9P6TAJ9"/>
<dbReference type="GO" id="GO:0005742">
    <property type="term" value="C:mitochondrial outer membrane translocase complex"/>
    <property type="evidence" value="ECO:0007669"/>
    <property type="project" value="InterPro"/>
</dbReference>
<organism evidence="11 12">
    <name type="scientific">Cronartium quercuum f. sp. fusiforme G11</name>
    <dbReference type="NCBI Taxonomy" id="708437"/>
    <lineage>
        <taxon>Eukaryota</taxon>
        <taxon>Fungi</taxon>
        <taxon>Dikarya</taxon>
        <taxon>Basidiomycota</taxon>
        <taxon>Pucciniomycotina</taxon>
        <taxon>Pucciniomycetes</taxon>
        <taxon>Pucciniales</taxon>
        <taxon>Coleosporiaceae</taxon>
        <taxon>Cronartium</taxon>
    </lineage>
</organism>
<evidence type="ECO:0000256" key="7">
    <source>
        <dbReference type="ARBA" id="ARBA00022989"/>
    </source>
</evidence>
<evidence type="ECO:0000256" key="8">
    <source>
        <dbReference type="ARBA" id="ARBA00023128"/>
    </source>
</evidence>
<comment type="similarity">
    <text evidence="2">Belongs to the Tom7 family.</text>
</comment>
<dbReference type="Pfam" id="PF08038">
    <property type="entry name" value="Tom7"/>
    <property type="match status" value="1"/>
</dbReference>
<keyword evidence="8" id="KW-0496">Mitochondrion</keyword>
<dbReference type="OrthoDB" id="284357at2759"/>
<proteinExistence type="inferred from homology"/>
<comment type="caution">
    <text evidence="11">The sequence shown here is derived from an EMBL/GenBank/DDBJ whole genome shotgun (WGS) entry which is preliminary data.</text>
</comment>
<dbReference type="GO" id="GO:0030150">
    <property type="term" value="P:protein import into mitochondrial matrix"/>
    <property type="evidence" value="ECO:0007669"/>
    <property type="project" value="InterPro"/>
</dbReference>
<sequence length="56" mass="6183">MPYLSEDNKDRINGACAVLKTIVHWGWVPVILAIGFSQSNPKPSLIKLRTLLSYAG</sequence>